<feature type="compositionally biased region" description="Low complexity" evidence="1">
    <location>
        <begin position="178"/>
        <end position="193"/>
    </location>
</feature>
<sequence>MSLSSSIASPVCPADTPNNFVRFAWHLTKSRPCPEINTRWLFSNIFKITKNKREDIYLHEMLRLIHQLLMLSPKTESLVSCSACDLSHEQNPNIVIFETINLYLTDMIKVRKMKECKFHASEFKTQPILHAPSLPCLLAQETPRTRMNEKITLNSAAIPIPPPPPPPPPPPQSTLRNSASESSSSNSLNLPSKKPSVKMKLFRWAKLTSSHLKNFANKSGLKFTVWTAKSPLIKQSAKSPEDCELNYKTLESMFAQVQANKSPRVGPKALMQKLNFIKRYASMGSAKTSQICSSVSCVSLAEHFDKCNDSADDFEPESVEKHDLFNFEEVNLENLDICSGAVSLVSTGAPRDLFSLL</sequence>
<feature type="compositionally biased region" description="Pro residues" evidence="1">
    <location>
        <begin position="159"/>
        <end position="172"/>
    </location>
</feature>
<keyword evidence="3" id="KW-1185">Reference proteome</keyword>
<evidence type="ECO:0000256" key="1">
    <source>
        <dbReference type="SAM" id="MobiDB-lite"/>
    </source>
</evidence>
<protein>
    <submittedName>
        <fullName evidence="2">Uncharacterized protein</fullName>
    </submittedName>
</protein>
<dbReference type="AlphaFoldDB" id="A0ABD2PPQ1"/>
<reference evidence="2 3" key="1">
    <citation type="submission" date="2024-11" db="EMBL/GenBank/DDBJ databases">
        <title>Adaptive evolution of stress response genes in parasites aligns with host niche diversity.</title>
        <authorList>
            <person name="Hahn C."/>
            <person name="Resl P."/>
        </authorList>
    </citation>
    <scope>NUCLEOTIDE SEQUENCE [LARGE SCALE GENOMIC DNA]</scope>
    <source>
        <strain evidence="2">EGGRZ-B1_66</strain>
        <tissue evidence="2">Body</tissue>
    </source>
</reference>
<comment type="caution">
    <text evidence="2">The sequence shown here is derived from an EMBL/GenBank/DDBJ whole genome shotgun (WGS) entry which is preliminary data.</text>
</comment>
<proteinExistence type="predicted"/>
<feature type="region of interest" description="Disordered" evidence="1">
    <location>
        <begin position="155"/>
        <end position="193"/>
    </location>
</feature>
<evidence type="ECO:0000313" key="2">
    <source>
        <dbReference type="EMBL" id="KAL3308426.1"/>
    </source>
</evidence>
<organism evidence="2 3">
    <name type="scientific">Cichlidogyrus casuarinus</name>
    <dbReference type="NCBI Taxonomy" id="1844966"/>
    <lineage>
        <taxon>Eukaryota</taxon>
        <taxon>Metazoa</taxon>
        <taxon>Spiralia</taxon>
        <taxon>Lophotrochozoa</taxon>
        <taxon>Platyhelminthes</taxon>
        <taxon>Monogenea</taxon>
        <taxon>Monopisthocotylea</taxon>
        <taxon>Dactylogyridea</taxon>
        <taxon>Ancyrocephalidae</taxon>
        <taxon>Cichlidogyrus</taxon>
    </lineage>
</organism>
<dbReference type="EMBL" id="JBJKFK010005250">
    <property type="protein sequence ID" value="KAL3308426.1"/>
    <property type="molecule type" value="Genomic_DNA"/>
</dbReference>
<dbReference type="SUPFAM" id="SSF101447">
    <property type="entry name" value="Formin homology 2 domain (FH2 domain)"/>
    <property type="match status" value="1"/>
</dbReference>
<evidence type="ECO:0000313" key="3">
    <source>
        <dbReference type="Proteomes" id="UP001626550"/>
    </source>
</evidence>
<gene>
    <name evidence="2" type="ORF">Ciccas_013042</name>
</gene>
<accession>A0ABD2PPQ1</accession>
<dbReference type="Proteomes" id="UP001626550">
    <property type="component" value="Unassembled WGS sequence"/>
</dbReference>
<name>A0ABD2PPQ1_9PLAT</name>